<feature type="transmembrane region" description="Helical" evidence="1">
    <location>
        <begin position="234"/>
        <end position="264"/>
    </location>
</feature>
<keyword evidence="3" id="KW-1185">Reference proteome</keyword>
<dbReference type="EMBL" id="JGYP01000002">
    <property type="protein sequence ID" value="KFI45619.1"/>
    <property type="molecule type" value="Genomic_DNA"/>
</dbReference>
<dbReference type="OrthoDB" id="3173426at2"/>
<dbReference type="InterPro" id="IPR021205">
    <property type="entry name" value="Lanti_perm_SpaE/MutE/EpiE-like"/>
</dbReference>
<dbReference type="AlphaFoldDB" id="A0A086ZGG9"/>
<dbReference type="STRING" id="1437606.BBOH_0968"/>
<feature type="transmembrane region" description="Helical" evidence="1">
    <location>
        <begin position="112"/>
        <end position="139"/>
    </location>
</feature>
<comment type="caution">
    <text evidence="2">The sequence shown here is derived from an EMBL/GenBank/DDBJ whole genome shotgun (WGS) entry which is preliminary data.</text>
</comment>
<keyword evidence="1" id="KW-0812">Transmembrane</keyword>
<feature type="transmembrane region" description="Helical" evidence="1">
    <location>
        <begin position="195"/>
        <end position="214"/>
    </location>
</feature>
<feature type="transmembrane region" description="Helical" evidence="1">
    <location>
        <begin position="159"/>
        <end position="183"/>
    </location>
</feature>
<dbReference type="CDD" id="cd21807">
    <property type="entry name" value="ABC-2_lan_permease_MutE_EpiE-like"/>
    <property type="match status" value="1"/>
</dbReference>
<accession>A0A086ZGG9</accession>
<feature type="transmembrane region" description="Helical" evidence="1">
    <location>
        <begin position="72"/>
        <end position="92"/>
    </location>
</feature>
<dbReference type="Proteomes" id="UP000029096">
    <property type="component" value="Unassembled WGS sequence"/>
</dbReference>
<evidence type="ECO:0000256" key="1">
    <source>
        <dbReference type="SAM" id="Phobius"/>
    </source>
</evidence>
<name>A0A086ZGG9_9BIFI</name>
<feature type="transmembrane region" description="Helical" evidence="1">
    <location>
        <begin position="45"/>
        <end position="66"/>
    </location>
</feature>
<gene>
    <name evidence="2" type="ORF">BBOH_0968</name>
</gene>
<evidence type="ECO:0000313" key="3">
    <source>
        <dbReference type="Proteomes" id="UP000029096"/>
    </source>
</evidence>
<proteinExistence type="predicted"/>
<organism evidence="2 3">
    <name type="scientific">Bifidobacterium bohemicum DSM 22767</name>
    <dbReference type="NCBI Taxonomy" id="1437606"/>
    <lineage>
        <taxon>Bacteria</taxon>
        <taxon>Bacillati</taxon>
        <taxon>Actinomycetota</taxon>
        <taxon>Actinomycetes</taxon>
        <taxon>Bifidobacteriales</taxon>
        <taxon>Bifidobacteriaceae</taxon>
        <taxon>Bifidobacterium</taxon>
    </lineage>
</organism>
<keyword evidence="1" id="KW-1133">Transmembrane helix</keyword>
<dbReference type="eggNOG" id="COG4200">
    <property type="taxonomic scope" value="Bacteria"/>
</dbReference>
<protein>
    <submittedName>
        <fullName evidence="2">Lantibiotic protection ABC transporter, permease subunit, MutE/EpiE family</fullName>
    </submittedName>
</protein>
<keyword evidence="1" id="KW-0472">Membrane</keyword>
<dbReference type="RefSeq" id="WP_033521326.1">
    <property type="nucleotide sequence ID" value="NZ_JDUS01000006.1"/>
</dbReference>
<sequence>MSRVESWFGPRGTTAIESGRIHISFGHVLKAEFLKGKRAAPVKMLIGFCLAVVLGVLVGWAAGFNVTTLLNYWYALLLPAFVVLTCVSVVNLDAKHHWRATSCLPVDGGSVWIAKITYCVALSATEIALVLLIVTIGGGSIGSGEAAAAGLSLLVTSAWMIPAALALADGFGTLVGVLVTFLLDEVLSIVMWSNATLWMYCPPGAMLDVVVPMLKVMPSGVPVPMEPDSPLKTALATFGSQHVTALAVSLLVFLLLSALTAVWFSGKEQR</sequence>
<reference evidence="2 3" key="1">
    <citation type="submission" date="2014-03" db="EMBL/GenBank/DDBJ databases">
        <title>Genomics of Bifidobacteria.</title>
        <authorList>
            <person name="Ventura M."/>
            <person name="Milani C."/>
            <person name="Lugli G.A."/>
        </authorList>
    </citation>
    <scope>NUCLEOTIDE SEQUENCE [LARGE SCALE GENOMIC DNA]</scope>
    <source>
        <strain evidence="2 3">DSM 22767</strain>
    </source>
</reference>
<evidence type="ECO:0000313" key="2">
    <source>
        <dbReference type="EMBL" id="KFI45619.1"/>
    </source>
</evidence>